<protein>
    <recommendedName>
        <fullName evidence="3">GH16 domain-containing protein</fullName>
    </recommendedName>
</protein>
<organism evidence="4 5">
    <name type="scientific">Zymoseptoria tritici (strain ST99CH_3D7)</name>
    <dbReference type="NCBI Taxonomy" id="1276538"/>
    <lineage>
        <taxon>Eukaryota</taxon>
        <taxon>Fungi</taxon>
        <taxon>Dikarya</taxon>
        <taxon>Ascomycota</taxon>
        <taxon>Pezizomycotina</taxon>
        <taxon>Dothideomycetes</taxon>
        <taxon>Dothideomycetidae</taxon>
        <taxon>Mycosphaerellales</taxon>
        <taxon>Mycosphaerellaceae</taxon>
        <taxon>Zymoseptoria</taxon>
    </lineage>
</organism>
<dbReference type="PANTHER" id="PTHR38121:SF2">
    <property type="entry name" value="ACYLTRANSFERASE 3 DOMAIN-CONTAINING PROTEIN"/>
    <property type="match status" value="1"/>
</dbReference>
<dbReference type="GO" id="GO:0005975">
    <property type="term" value="P:carbohydrate metabolic process"/>
    <property type="evidence" value="ECO:0007669"/>
    <property type="project" value="InterPro"/>
</dbReference>
<dbReference type="GO" id="GO:0004553">
    <property type="term" value="F:hydrolase activity, hydrolyzing O-glycosyl compounds"/>
    <property type="evidence" value="ECO:0007669"/>
    <property type="project" value="InterPro"/>
</dbReference>
<name>A0A1X7RY98_ZYMT9</name>
<keyword evidence="2" id="KW-0732">Signal</keyword>
<feature type="signal peptide" evidence="2">
    <location>
        <begin position="1"/>
        <end position="21"/>
    </location>
</feature>
<reference evidence="4 5" key="1">
    <citation type="submission" date="2016-06" db="EMBL/GenBank/DDBJ databases">
        <authorList>
            <person name="Kjaerup R.B."/>
            <person name="Dalgaard T.S."/>
            <person name="Juul-Madsen H.R."/>
        </authorList>
    </citation>
    <scope>NUCLEOTIDE SEQUENCE [LARGE SCALE GENOMIC DNA]</scope>
</reference>
<proteinExistence type="predicted"/>
<feature type="compositionally biased region" description="Polar residues" evidence="1">
    <location>
        <begin position="250"/>
        <end position="275"/>
    </location>
</feature>
<feature type="domain" description="GH16" evidence="3">
    <location>
        <begin position="29"/>
        <end position="252"/>
    </location>
</feature>
<dbReference type="CDD" id="cd00413">
    <property type="entry name" value="Glyco_hydrolase_16"/>
    <property type="match status" value="1"/>
</dbReference>
<dbReference type="PROSITE" id="PS51762">
    <property type="entry name" value="GH16_2"/>
    <property type="match status" value="1"/>
</dbReference>
<sequence>MYSSTAVYLALAASTLISASAQWASTTTFTFDGQALPTGLIISTDTIEDLADADSTAKFNHQFNASNVQISDGFLHLTVPGGQTESPIQCGEVSTEFEVMYASVCTYAILTGEAGICNGMFFYHNDSQEIDIEWISDPESTSNQGTNNGTRVMQYTNQGPHGTEDSFEINGRASDDATSAVHEYRIDWTEGVSTFYLDDVFQQQIDGNVPTTSGAWTWNAWTNGDPDFTVGPPQNDAVLKIQRIVMRYNTTADGSRGESPSMSNTSQSSKESAGPQSGGSSGIALAGPATLFSLAVAGSLVARWLS</sequence>
<dbReference type="AlphaFoldDB" id="A0A1X7RY98"/>
<evidence type="ECO:0000256" key="2">
    <source>
        <dbReference type="SAM" id="SignalP"/>
    </source>
</evidence>
<dbReference type="InterPro" id="IPR000757">
    <property type="entry name" value="Beta-glucanase-like"/>
</dbReference>
<keyword evidence="5" id="KW-1185">Reference proteome</keyword>
<evidence type="ECO:0000256" key="1">
    <source>
        <dbReference type="SAM" id="MobiDB-lite"/>
    </source>
</evidence>
<dbReference type="InterPro" id="IPR013320">
    <property type="entry name" value="ConA-like_dom_sf"/>
</dbReference>
<feature type="region of interest" description="Disordered" evidence="1">
    <location>
        <begin position="250"/>
        <end position="281"/>
    </location>
</feature>
<dbReference type="EMBL" id="LT853698">
    <property type="protein sequence ID" value="SMQ52398.1"/>
    <property type="molecule type" value="Genomic_DNA"/>
</dbReference>
<evidence type="ECO:0000313" key="4">
    <source>
        <dbReference type="EMBL" id="SMQ52398.1"/>
    </source>
</evidence>
<dbReference type="SUPFAM" id="SSF49899">
    <property type="entry name" value="Concanavalin A-like lectins/glucanases"/>
    <property type="match status" value="1"/>
</dbReference>
<feature type="chain" id="PRO_5012372209" description="GH16 domain-containing protein" evidence="2">
    <location>
        <begin position="22"/>
        <end position="306"/>
    </location>
</feature>
<evidence type="ECO:0000313" key="5">
    <source>
        <dbReference type="Proteomes" id="UP000215127"/>
    </source>
</evidence>
<dbReference type="Proteomes" id="UP000215127">
    <property type="component" value="Chromosome 7"/>
</dbReference>
<dbReference type="Gene3D" id="2.60.120.200">
    <property type="match status" value="1"/>
</dbReference>
<accession>A0A1X7RY98</accession>
<dbReference type="STRING" id="1276538.A0A1X7RY98"/>
<dbReference type="Pfam" id="PF00722">
    <property type="entry name" value="Glyco_hydro_16"/>
    <property type="match status" value="1"/>
</dbReference>
<gene>
    <name evidence="4" type="ORF">ZT3D7_G7551</name>
</gene>
<evidence type="ECO:0000259" key="3">
    <source>
        <dbReference type="PROSITE" id="PS51762"/>
    </source>
</evidence>
<dbReference type="PANTHER" id="PTHR38121">
    <property type="entry name" value="GH16 DOMAIN-CONTAINING PROTEIN"/>
    <property type="match status" value="1"/>
</dbReference>